<proteinExistence type="predicted"/>
<accession>A0AAV6YXK0</accession>
<dbReference type="EMBL" id="WNYA01019087">
    <property type="protein sequence ID" value="KAG8538718.1"/>
    <property type="molecule type" value="Genomic_DNA"/>
</dbReference>
<evidence type="ECO:0000313" key="1">
    <source>
        <dbReference type="EMBL" id="KAG8538718.1"/>
    </source>
</evidence>
<keyword evidence="2" id="KW-1185">Reference proteome</keyword>
<dbReference type="AlphaFoldDB" id="A0AAV6YXK0"/>
<name>A0AAV6YXK0_ENGPU</name>
<protein>
    <submittedName>
        <fullName evidence="1">Uncharacterized protein</fullName>
    </submittedName>
</protein>
<reference evidence="1" key="1">
    <citation type="thesis" date="2020" institute="ProQuest LLC" country="789 East Eisenhower Parkway, Ann Arbor, MI, USA">
        <title>Comparative Genomics and Chromosome Evolution.</title>
        <authorList>
            <person name="Mudd A.B."/>
        </authorList>
    </citation>
    <scope>NUCLEOTIDE SEQUENCE</scope>
    <source>
        <strain evidence="1">237g6f4</strain>
        <tissue evidence="1">Blood</tissue>
    </source>
</reference>
<evidence type="ECO:0000313" key="2">
    <source>
        <dbReference type="Proteomes" id="UP000824782"/>
    </source>
</evidence>
<comment type="caution">
    <text evidence="1">The sequence shown here is derived from an EMBL/GenBank/DDBJ whole genome shotgun (WGS) entry which is preliminary data.</text>
</comment>
<gene>
    <name evidence="1" type="ORF">GDO81_022170</name>
</gene>
<organism evidence="1 2">
    <name type="scientific">Engystomops pustulosus</name>
    <name type="common">Tungara frog</name>
    <name type="synonym">Physalaemus pustulosus</name>
    <dbReference type="NCBI Taxonomy" id="76066"/>
    <lineage>
        <taxon>Eukaryota</taxon>
        <taxon>Metazoa</taxon>
        <taxon>Chordata</taxon>
        <taxon>Craniata</taxon>
        <taxon>Vertebrata</taxon>
        <taxon>Euteleostomi</taxon>
        <taxon>Amphibia</taxon>
        <taxon>Batrachia</taxon>
        <taxon>Anura</taxon>
        <taxon>Neobatrachia</taxon>
        <taxon>Hyloidea</taxon>
        <taxon>Leptodactylidae</taxon>
        <taxon>Leiuperinae</taxon>
        <taxon>Engystomops</taxon>
    </lineage>
</organism>
<sequence>MDNFRLAIFQNCLCQFFSTRNLWQFSHFATPLSHQDTPLLQLATPQISKSAPLCFSFFIRYKISACCVSLKIFSGKVMPRSHFFLAFVPQDDTLPHSPSIAYLQKSTGLVP</sequence>
<dbReference type="Proteomes" id="UP000824782">
    <property type="component" value="Unassembled WGS sequence"/>
</dbReference>